<dbReference type="PROSITE" id="PS50109">
    <property type="entry name" value="HIS_KIN"/>
    <property type="match status" value="1"/>
</dbReference>
<dbReference type="Gene3D" id="3.30.565.10">
    <property type="entry name" value="Histidine kinase-like ATPase, C-terminal domain"/>
    <property type="match status" value="1"/>
</dbReference>
<dbReference type="PRINTS" id="PR00344">
    <property type="entry name" value="BCTRLSENSOR"/>
</dbReference>
<evidence type="ECO:0000256" key="9">
    <source>
        <dbReference type="ARBA" id="ARBA00023012"/>
    </source>
</evidence>
<evidence type="ECO:0000256" key="2">
    <source>
        <dbReference type="ARBA" id="ARBA00004651"/>
    </source>
</evidence>
<dbReference type="GO" id="GO:0000156">
    <property type="term" value="F:phosphorelay response regulator activity"/>
    <property type="evidence" value="ECO:0007669"/>
    <property type="project" value="TreeGrafter"/>
</dbReference>
<dbReference type="Proteomes" id="UP000276178">
    <property type="component" value="Unassembled WGS sequence"/>
</dbReference>
<evidence type="ECO:0000256" key="1">
    <source>
        <dbReference type="ARBA" id="ARBA00000085"/>
    </source>
</evidence>
<keyword evidence="4" id="KW-0597">Phosphoprotein</keyword>
<dbReference type="Proteomes" id="UP000317180">
    <property type="component" value="Unassembled WGS sequence"/>
</dbReference>
<dbReference type="Pfam" id="PF02518">
    <property type="entry name" value="HATPase_c"/>
    <property type="match status" value="1"/>
</dbReference>
<evidence type="ECO:0000256" key="8">
    <source>
        <dbReference type="ARBA" id="ARBA00022840"/>
    </source>
</evidence>
<dbReference type="GO" id="GO:0005524">
    <property type="term" value="F:ATP binding"/>
    <property type="evidence" value="ECO:0007669"/>
    <property type="project" value="UniProtKB-KW"/>
</dbReference>
<dbReference type="OrthoDB" id="368131at2"/>
<dbReference type="GeneID" id="82813334"/>
<dbReference type="SMART" id="SM00388">
    <property type="entry name" value="HisKA"/>
    <property type="match status" value="1"/>
</dbReference>
<evidence type="ECO:0000313" key="12">
    <source>
        <dbReference type="EMBL" id="GED28214.1"/>
    </source>
</evidence>
<keyword evidence="15" id="KW-1185">Reference proteome</keyword>
<evidence type="ECO:0000256" key="6">
    <source>
        <dbReference type="ARBA" id="ARBA00022741"/>
    </source>
</evidence>
<comment type="subcellular location">
    <subcellularLocation>
        <location evidence="2">Cell membrane</location>
        <topology evidence="2">Multi-pass membrane protein</topology>
    </subcellularLocation>
</comment>
<keyword evidence="9" id="KW-0902">Two-component regulatory system</keyword>
<evidence type="ECO:0000256" key="3">
    <source>
        <dbReference type="ARBA" id="ARBA00012438"/>
    </source>
</evidence>
<dbReference type="InterPro" id="IPR036097">
    <property type="entry name" value="HisK_dim/P_sf"/>
</dbReference>
<keyword evidence="6" id="KW-0547">Nucleotide-binding</keyword>
<keyword evidence="7 13" id="KW-0418">Kinase</keyword>
<dbReference type="Pfam" id="PF00512">
    <property type="entry name" value="HisKA"/>
    <property type="match status" value="1"/>
</dbReference>
<keyword evidence="8" id="KW-0067">ATP-binding</keyword>
<dbReference type="CDD" id="cd00075">
    <property type="entry name" value="HATPase"/>
    <property type="match status" value="1"/>
</dbReference>
<dbReference type="SUPFAM" id="SSF55874">
    <property type="entry name" value="ATPase domain of HSP90 chaperone/DNA topoisomerase II/histidine kinase"/>
    <property type="match status" value="1"/>
</dbReference>
<evidence type="ECO:0000313" key="15">
    <source>
        <dbReference type="Proteomes" id="UP000317180"/>
    </source>
</evidence>
<dbReference type="AlphaFoldDB" id="A0A3M8ARG5"/>
<dbReference type="EMBL" id="RHHN01000046">
    <property type="protein sequence ID" value="RNB53762.1"/>
    <property type="molecule type" value="Genomic_DNA"/>
</dbReference>
<evidence type="ECO:0000313" key="13">
    <source>
        <dbReference type="EMBL" id="RNB53762.1"/>
    </source>
</evidence>
<proteinExistence type="predicted"/>
<evidence type="ECO:0000256" key="5">
    <source>
        <dbReference type="ARBA" id="ARBA00022679"/>
    </source>
</evidence>
<dbReference type="InterPro" id="IPR005467">
    <property type="entry name" value="His_kinase_dom"/>
</dbReference>
<name>A0A3M8ARG5_9BACL</name>
<dbReference type="EC" id="2.7.13.3" evidence="3"/>
<dbReference type="PANTHER" id="PTHR42878:SF7">
    <property type="entry name" value="SENSOR HISTIDINE KINASE GLRK"/>
    <property type="match status" value="1"/>
</dbReference>
<dbReference type="EMBL" id="BJOD01000063">
    <property type="protein sequence ID" value="GED28214.1"/>
    <property type="molecule type" value="Genomic_DNA"/>
</dbReference>
<dbReference type="CDD" id="cd00082">
    <property type="entry name" value="HisKA"/>
    <property type="match status" value="1"/>
</dbReference>
<dbReference type="Gene3D" id="1.10.287.130">
    <property type="match status" value="1"/>
</dbReference>
<dbReference type="InterPro" id="IPR050351">
    <property type="entry name" value="BphY/WalK/GraS-like"/>
</dbReference>
<accession>A0A3M8ARG5</accession>
<gene>
    <name evidence="12" type="ORF">BAG01nite_43160</name>
    <name evidence="13" type="ORF">EB820_15515</name>
</gene>
<keyword evidence="10" id="KW-1133">Transmembrane helix</keyword>
<dbReference type="GO" id="GO:0007234">
    <property type="term" value="P:osmosensory signaling via phosphorelay pathway"/>
    <property type="evidence" value="ECO:0007669"/>
    <property type="project" value="TreeGrafter"/>
</dbReference>
<comment type="caution">
    <text evidence="13">The sequence shown here is derived from an EMBL/GenBank/DDBJ whole genome shotgun (WGS) entry which is preliminary data.</text>
</comment>
<dbReference type="InterPro" id="IPR036890">
    <property type="entry name" value="HATPase_C_sf"/>
</dbReference>
<dbReference type="InterPro" id="IPR003661">
    <property type="entry name" value="HisK_dim/P_dom"/>
</dbReference>
<keyword evidence="10" id="KW-0812">Transmembrane</keyword>
<dbReference type="RefSeq" id="WP_122953083.1">
    <property type="nucleotide sequence ID" value="NZ_BJOD01000063.1"/>
</dbReference>
<comment type="catalytic activity">
    <reaction evidence="1">
        <text>ATP + protein L-histidine = ADP + protein N-phospho-L-histidine.</text>
        <dbReference type="EC" id="2.7.13.3"/>
    </reaction>
</comment>
<feature type="transmembrane region" description="Helical" evidence="10">
    <location>
        <begin position="262"/>
        <end position="282"/>
    </location>
</feature>
<evidence type="ECO:0000256" key="7">
    <source>
        <dbReference type="ARBA" id="ARBA00022777"/>
    </source>
</evidence>
<keyword evidence="5" id="KW-0808">Transferase</keyword>
<evidence type="ECO:0000256" key="4">
    <source>
        <dbReference type="ARBA" id="ARBA00022553"/>
    </source>
</evidence>
<evidence type="ECO:0000256" key="10">
    <source>
        <dbReference type="SAM" id="Phobius"/>
    </source>
</evidence>
<dbReference type="GO" id="GO:0005886">
    <property type="term" value="C:plasma membrane"/>
    <property type="evidence" value="ECO:0007669"/>
    <property type="project" value="UniProtKB-SubCell"/>
</dbReference>
<feature type="domain" description="Histidine kinase" evidence="11">
    <location>
        <begin position="363"/>
        <end position="582"/>
    </location>
</feature>
<reference evidence="12 15" key="2">
    <citation type="submission" date="2019-06" db="EMBL/GenBank/DDBJ databases">
        <title>Whole genome shotgun sequence of Brevibacillus agri NBRC 15538.</title>
        <authorList>
            <person name="Hosoyama A."/>
            <person name="Uohara A."/>
            <person name="Ohji S."/>
            <person name="Ichikawa N."/>
        </authorList>
    </citation>
    <scope>NUCLEOTIDE SEQUENCE [LARGE SCALE GENOMIC DNA]</scope>
    <source>
        <strain evidence="12 15">NBRC 15538</strain>
    </source>
</reference>
<dbReference type="InterPro" id="IPR003594">
    <property type="entry name" value="HATPase_dom"/>
</dbReference>
<dbReference type="GO" id="GO:0000155">
    <property type="term" value="F:phosphorelay sensor kinase activity"/>
    <property type="evidence" value="ECO:0007669"/>
    <property type="project" value="InterPro"/>
</dbReference>
<evidence type="ECO:0000259" key="11">
    <source>
        <dbReference type="PROSITE" id="PS50109"/>
    </source>
</evidence>
<dbReference type="InterPro" id="IPR004358">
    <property type="entry name" value="Sig_transdc_His_kin-like_C"/>
</dbReference>
<dbReference type="PANTHER" id="PTHR42878">
    <property type="entry name" value="TWO-COMPONENT HISTIDINE KINASE"/>
    <property type="match status" value="1"/>
</dbReference>
<organism evidence="13 14">
    <name type="scientific">Brevibacillus agri</name>
    <dbReference type="NCBI Taxonomy" id="51101"/>
    <lineage>
        <taxon>Bacteria</taxon>
        <taxon>Bacillati</taxon>
        <taxon>Bacillota</taxon>
        <taxon>Bacilli</taxon>
        <taxon>Bacillales</taxon>
        <taxon>Paenibacillaceae</taxon>
        <taxon>Brevibacillus</taxon>
    </lineage>
</organism>
<keyword evidence="10" id="KW-0472">Membrane</keyword>
<dbReference type="SUPFAM" id="SSF47384">
    <property type="entry name" value="Homodimeric domain of signal transducing histidine kinase"/>
    <property type="match status" value="1"/>
</dbReference>
<feature type="transmembrane region" description="Helical" evidence="10">
    <location>
        <begin position="12"/>
        <end position="35"/>
    </location>
</feature>
<dbReference type="SMART" id="SM00387">
    <property type="entry name" value="HATPase_c"/>
    <property type="match status" value="1"/>
</dbReference>
<reference evidence="13 14" key="1">
    <citation type="submission" date="2018-10" db="EMBL/GenBank/DDBJ databases">
        <title>Phylogenomics of Brevibacillus.</title>
        <authorList>
            <person name="Dunlap C."/>
        </authorList>
    </citation>
    <scope>NUCLEOTIDE SEQUENCE [LARGE SCALE GENOMIC DNA]</scope>
    <source>
        <strain evidence="13 14">NRRL NRS 1219</strain>
    </source>
</reference>
<sequence>MNLRKKLILQYVRQFFGFLLVLLLCLIVSLVLLGIRLMNEEMEADLSRLVASDLQMQLEYEQGKVSVNDRVRKSVDSHNGWLQIIDRNGKLLYAYRTPDNVPQEYEPGEWITQAQNDESALYHVKHWVVDLPEANTNKKAIVLYGAPAPENALMAKLLAAKPANGAAVPAELAQSFSREKAWYAVYDRQGRLSGQYNAPQMAEQLDLIQLLQMENENRNTPDFTVSRYDKESGLTYVVGMANPWYRPGAAAESVDSMIADTFWQVGIILIVSVLFAGSWYALRIGKPLLHMVNWLGNLAQGRYAEPTGKNGRRVGTTRKGKRKKSFAVFQDIFDALAKLSHTLQANEERQKDVERTREEWISGLSHDLKTPLSSIFGYATMLESEQYEWGRGEVSQFGRTIREKADYMNGLIEDLNLTYRLKNHALSMVKEPVPVVEAIRRITADLVNEPDAAGHDIGFEAREEKIVAMVDPKWFSRIIINILTNAIRHTPKGTAVRVEVSLAAPDSFVVRIADNGPGMDEKTLANLFERYYRGGHTEEDTSGTGLGMAIAKQLVIAHGGQIDVKSQPGKGTEVVMTFPCQPAGQ</sequence>
<protein>
    <recommendedName>
        <fullName evidence="3">histidine kinase</fullName>
        <ecNumber evidence="3">2.7.13.3</ecNumber>
    </recommendedName>
</protein>
<dbReference type="FunFam" id="3.30.565.10:FF:000006">
    <property type="entry name" value="Sensor histidine kinase WalK"/>
    <property type="match status" value="1"/>
</dbReference>
<dbReference type="GO" id="GO:0030295">
    <property type="term" value="F:protein kinase activator activity"/>
    <property type="evidence" value="ECO:0007669"/>
    <property type="project" value="TreeGrafter"/>
</dbReference>
<dbReference type="FunFam" id="1.10.287.130:FF:000082">
    <property type="entry name" value="Sensor histidine kinase YvrG"/>
    <property type="match status" value="1"/>
</dbReference>
<evidence type="ECO:0000313" key="14">
    <source>
        <dbReference type="Proteomes" id="UP000276178"/>
    </source>
</evidence>